<dbReference type="STRING" id="1121442.SAMN02745702_01900"/>
<reference evidence="1 2" key="1">
    <citation type="submission" date="2017-02" db="EMBL/GenBank/DDBJ databases">
        <authorList>
            <person name="Peterson S.W."/>
        </authorList>
    </citation>
    <scope>NUCLEOTIDE SEQUENCE [LARGE SCALE GENOMIC DNA]</scope>
    <source>
        <strain evidence="1 2">DSM 18034</strain>
    </source>
</reference>
<organism evidence="1 2">
    <name type="scientific">Desulfobaculum bizertense DSM 18034</name>
    <dbReference type="NCBI Taxonomy" id="1121442"/>
    <lineage>
        <taxon>Bacteria</taxon>
        <taxon>Pseudomonadati</taxon>
        <taxon>Thermodesulfobacteriota</taxon>
        <taxon>Desulfovibrionia</taxon>
        <taxon>Desulfovibrionales</taxon>
        <taxon>Desulfovibrionaceae</taxon>
        <taxon>Desulfobaculum</taxon>
    </lineage>
</organism>
<evidence type="ECO:0000313" key="1">
    <source>
        <dbReference type="EMBL" id="SKA73692.1"/>
    </source>
</evidence>
<keyword evidence="2" id="KW-1185">Reference proteome</keyword>
<dbReference type="EMBL" id="FUYA01000005">
    <property type="protein sequence ID" value="SKA73692.1"/>
    <property type="molecule type" value="Genomic_DNA"/>
</dbReference>
<gene>
    <name evidence="1" type="ORF">SAMN02745702_01900</name>
</gene>
<sequence>MLPGAGERMLLFFLKLDFDIIVFLQKTSTEKFNLTKIDKQTHIHLSSKHICKEKPLNPTTTGNNRRLQRAVYKFAKVGKRENRNAYPWSGYRWNLHRLYL</sequence>
<proteinExistence type="predicted"/>
<dbReference type="AlphaFoldDB" id="A0A1T4W8T4"/>
<evidence type="ECO:0000313" key="2">
    <source>
        <dbReference type="Proteomes" id="UP000189733"/>
    </source>
</evidence>
<protein>
    <submittedName>
        <fullName evidence="1">Uncharacterized protein</fullName>
    </submittedName>
</protein>
<dbReference type="Proteomes" id="UP000189733">
    <property type="component" value="Unassembled WGS sequence"/>
</dbReference>
<name>A0A1T4W8T4_9BACT</name>
<accession>A0A1T4W8T4</accession>